<feature type="transmembrane region" description="Helical" evidence="2">
    <location>
        <begin position="284"/>
        <end position="304"/>
    </location>
</feature>
<evidence type="ECO:0000256" key="2">
    <source>
        <dbReference type="SAM" id="Phobius"/>
    </source>
</evidence>
<feature type="transmembrane region" description="Helical" evidence="2">
    <location>
        <begin position="160"/>
        <end position="181"/>
    </location>
</feature>
<evidence type="ECO:0000313" key="4">
    <source>
        <dbReference type="EMBL" id="MBA2225186.1"/>
    </source>
</evidence>
<reference evidence="4 5" key="1">
    <citation type="submission" date="2020-07" db="EMBL/GenBank/DDBJ databases">
        <title>Thermogemmata thermophila gen. nov., sp. nov., a novel moderate thermophilic planctomycete from a Kamchatka hot spring.</title>
        <authorList>
            <person name="Elcheninov A.G."/>
            <person name="Podosokorskaya O.A."/>
            <person name="Kovaleva O.L."/>
            <person name="Novikov A."/>
            <person name="Bonch-Osmolovskaya E.A."/>
            <person name="Toshchakov S.V."/>
            <person name="Kublanov I.V."/>
        </authorList>
    </citation>
    <scope>NUCLEOTIDE SEQUENCE [LARGE SCALE GENOMIC DNA]</scope>
    <source>
        <strain evidence="4 5">2918</strain>
    </source>
</reference>
<sequence length="336" mass="35965">MSTEPSVWVARVCLIAAALLWSISSLFMRLLSAPLGLGLEEPRLTPLQIAFFRGFFGGLLMLLLLRREQMRFHPAMLGMVATFTIMSGLYLSALGLGAAANAIFLQNTAPMWVYVCSIWLLGERPSRRGWQAVCLSAVGAGIIVAGGWPSDLPPEQSQHSASVLLMGLGSGCAYAGVILFLRALRGYATTWLVTLNLLGTAGMLAAFVLLRDGVAGFYTWVTTPTPPQLRVLIAFGLLQMALPYYLFTRGLRTIPAAEAALIGLLEPVFSPLWAYLLTPETDTPTLPMLFGGGLILLAILWRYVPMASSTQHTNTPGLSASSTSTSAPTPTTSSGP</sequence>
<feature type="transmembrane region" description="Helical" evidence="2">
    <location>
        <begin position="7"/>
        <end position="27"/>
    </location>
</feature>
<dbReference type="AlphaFoldDB" id="A0A7V9AAJ3"/>
<accession>A0A7V9AAJ3</accession>
<feature type="transmembrane region" description="Helical" evidence="2">
    <location>
        <begin position="77"/>
        <end position="97"/>
    </location>
</feature>
<keyword evidence="5" id="KW-1185">Reference proteome</keyword>
<keyword evidence="2" id="KW-1133">Transmembrane helix</keyword>
<evidence type="ECO:0000313" key="5">
    <source>
        <dbReference type="Proteomes" id="UP000542342"/>
    </source>
</evidence>
<keyword evidence="2" id="KW-0472">Membrane</keyword>
<evidence type="ECO:0000259" key="3">
    <source>
        <dbReference type="Pfam" id="PF00892"/>
    </source>
</evidence>
<evidence type="ECO:0000256" key="1">
    <source>
        <dbReference type="SAM" id="MobiDB-lite"/>
    </source>
</evidence>
<organism evidence="4 5">
    <name type="scientific">Thermogemmata fonticola</name>
    <dbReference type="NCBI Taxonomy" id="2755323"/>
    <lineage>
        <taxon>Bacteria</taxon>
        <taxon>Pseudomonadati</taxon>
        <taxon>Planctomycetota</taxon>
        <taxon>Planctomycetia</taxon>
        <taxon>Gemmatales</taxon>
        <taxon>Gemmataceae</taxon>
        <taxon>Thermogemmata</taxon>
    </lineage>
</organism>
<dbReference type="GO" id="GO:0016020">
    <property type="term" value="C:membrane"/>
    <property type="evidence" value="ECO:0007669"/>
    <property type="project" value="InterPro"/>
</dbReference>
<feature type="domain" description="EamA" evidence="3">
    <location>
        <begin position="13"/>
        <end position="144"/>
    </location>
</feature>
<dbReference type="EMBL" id="JACEFB010000001">
    <property type="protein sequence ID" value="MBA2225186.1"/>
    <property type="molecule type" value="Genomic_DNA"/>
</dbReference>
<protein>
    <submittedName>
        <fullName evidence="4">EamA family transporter</fullName>
    </submittedName>
</protein>
<comment type="caution">
    <text evidence="4">The sequence shown here is derived from an EMBL/GenBank/DDBJ whole genome shotgun (WGS) entry which is preliminary data.</text>
</comment>
<feature type="transmembrane region" description="Helical" evidence="2">
    <location>
        <begin position="188"/>
        <end position="209"/>
    </location>
</feature>
<dbReference type="RefSeq" id="WP_194536570.1">
    <property type="nucleotide sequence ID" value="NZ_JACEFB010000001.1"/>
</dbReference>
<feature type="transmembrane region" description="Helical" evidence="2">
    <location>
        <begin position="259"/>
        <end position="278"/>
    </location>
</feature>
<dbReference type="PANTHER" id="PTHR22911:SF79">
    <property type="entry name" value="MOBA-LIKE NTP TRANSFERASE DOMAIN-CONTAINING PROTEIN"/>
    <property type="match status" value="1"/>
</dbReference>
<feature type="region of interest" description="Disordered" evidence="1">
    <location>
        <begin position="314"/>
        <end position="336"/>
    </location>
</feature>
<feature type="transmembrane region" description="Helical" evidence="2">
    <location>
        <begin position="129"/>
        <end position="148"/>
    </location>
</feature>
<feature type="transmembrane region" description="Helical" evidence="2">
    <location>
        <begin position="229"/>
        <end position="247"/>
    </location>
</feature>
<gene>
    <name evidence="4" type="ORF">H0921_03310</name>
</gene>
<feature type="transmembrane region" description="Helical" evidence="2">
    <location>
        <begin position="103"/>
        <end position="122"/>
    </location>
</feature>
<dbReference type="PANTHER" id="PTHR22911">
    <property type="entry name" value="ACYL-MALONYL CONDENSING ENZYME-RELATED"/>
    <property type="match status" value="1"/>
</dbReference>
<dbReference type="Proteomes" id="UP000542342">
    <property type="component" value="Unassembled WGS sequence"/>
</dbReference>
<dbReference type="SUPFAM" id="SSF103481">
    <property type="entry name" value="Multidrug resistance efflux transporter EmrE"/>
    <property type="match status" value="2"/>
</dbReference>
<feature type="domain" description="EamA" evidence="3">
    <location>
        <begin position="163"/>
        <end position="301"/>
    </location>
</feature>
<proteinExistence type="predicted"/>
<feature type="compositionally biased region" description="Low complexity" evidence="1">
    <location>
        <begin position="319"/>
        <end position="336"/>
    </location>
</feature>
<dbReference type="InterPro" id="IPR037185">
    <property type="entry name" value="EmrE-like"/>
</dbReference>
<feature type="transmembrane region" description="Helical" evidence="2">
    <location>
        <begin position="47"/>
        <end position="65"/>
    </location>
</feature>
<dbReference type="Pfam" id="PF00892">
    <property type="entry name" value="EamA"/>
    <property type="match status" value="2"/>
</dbReference>
<dbReference type="InterPro" id="IPR000620">
    <property type="entry name" value="EamA_dom"/>
</dbReference>
<name>A0A7V9AAJ3_9BACT</name>
<keyword evidence="2" id="KW-0812">Transmembrane</keyword>